<organism evidence="1 2">
    <name type="scientific">Cymbomonas tetramitiformis</name>
    <dbReference type="NCBI Taxonomy" id="36881"/>
    <lineage>
        <taxon>Eukaryota</taxon>
        <taxon>Viridiplantae</taxon>
        <taxon>Chlorophyta</taxon>
        <taxon>Pyramimonadophyceae</taxon>
        <taxon>Pyramimonadales</taxon>
        <taxon>Pyramimonadaceae</taxon>
        <taxon>Cymbomonas</taxon>
    </lineage>
</organism>
<gene>
    <name evidence="1" type="ORF">CYMTET_44344</name>
</gene>
<reference evidence="1 2" key="1">
    <citation type="journal article" date="2015" name="Genome Biol. Evol.">
        <title>Comparative Genomics of a Bacterivorous Green Alga Reveals Evolutionary Causalities and Consequences of Phago-Mixotrophic Mode of Nutrition.</title>
        <authorList>
            <person name="Burns J.A."/>
            <person name="Paasch A."/>
            <person name="Narechania A."/>
            <person name="Kim E."/>
        </authorList>
    </citation>
    <scope>NUCLEOTIDE SEQUENCE [LARGE SCALE GENOMIC DNA]</scope>
    <source>
        <strain evidence="1 2">PLY_AMNH</strain>
    </source>
</reference>
<comment type="caution">
    <text evidence="1">The sequence shown here is derived from an EMBL/GenBank/DDBJ whole genome shotgun (WGS) entry which is preliminary data.</text>
</comment>
<accession>A0AAE0C1N1</accession>
<dbReference type="AlphaFoldDB" id="A0AAE0C1N1"/>
<protein>
    <submittedName>
        <fullName evidence="1">Uncharacterized protein</fullName>
    </submittedName>
</protein>
<dbReference type="Proteomes" id="UP001190700">
    <property type="component" value="Unassembled WGS sequence"/>
</dbReference>
<dbReference type="EMBL" id="LGRX02030095">
    <property type="protein sequence ID" value="KAK3246123.1"/>
    <property type="molecule type" value="Genomic_DNA"/>
</dbReference>
<keyword evidence="2" id="KW-1185">Reference proteome</keyword>
<sequence>MDDDGLGSLGKIDACLHVVLSFLGRSHLVMCSATSKKLLDVVVSYGDCIDAETAANPGAALMTRAPHLYRIFPRDDSTFLYRHTSHLPRMASLTVDVSQYMTDDRALHLKRDLRISVYSALFIHKRFRFEFAAQGFGGTGTVRQLAQLGCKLHCFIVGYLASVEHRRDSLHEGVQAAYEFSTAECKTRCLERSCAAPLDQRLLWDLSEPFSTRTAATTDSGDRTIRLAYGILSCLFAEEINCVEVRNAVRLVGMRGSGDMRVFKVLQLICENELRLKTMCLTLHALEGACFSANLPVIKAVADTVSQRITIGLINVSPFLRTLMEITLRSSVLCVQDVVAVLCEILSIIQSAADRAVEKTEAHYVTGMRRDIAEFRVHIFEKAEPGVIMWLLDNGARLAIEPPPTNLNTVGCALAVSDADISAIMRNDRCVFLRGTRKLLLRIVQSFFPTYPISNKTTVSLSTGPSQTVQACSATIDRAIGWLQLAGRTVDVAKLAMCVDLWIAMHGEELSGGEKTVCAQKIRGILRRGDCMYSRVWDNHPQVLAVFDQEKHVELKAAFRDFLRSDFIPGKFRCSQCFHYRLAHTYTWQMASEVNINDLLQTYVDIMRGVDGSERGNTGIRNVLDFLDRYREVCPAFVVHNVDALRTWDRCAAPKLDDEIAAINLCARQNPLMTDRSLLRRYVSTMQDLARRVSPDKSDSIWHLLRNGAVIMARYHFENTRAVPRVAMDIHLLSALFVNLVRPMWQGSSTEFAVDIWGPTIGGMFWRCLDYLDPPESDSAEAVARSAIVDHDAFGFCGRLDDSGIQSMAMSLFLLTAPSAKFREFALRLCLMTIWRVRERFMFMYKDDSTIMMLRNSTDAEVLAIRCKNALELWCCLYVQSVRAALRDKHFFETSPKTEFILQNLDTWSCEQIQFMNIPNAKMWRNMCMDTIGLAACRPPNRGEMSKLRRTIAEIVAEMRQFSSQKSEQVFRLLSFDAT</sequence>
<evidence type="ECO:0000313" key="1">
    <source>
        <dbReference type="EMBL" id="KAK3246123.1"/>
    </source>
</evidence>
<name>A0AAE0C1N1_9CHLO</name>
<evidence type="ECO:0000313" key="2">
    <source>
        <dbReference type="Proteomes" id="UP001190700"/>
    </source>
</evidence>
<proteinExistence type="predicted"/>